<evidence type="ECO:0000259" key="1">
    <source>
        <dbReference type="Pfam" id="PF17921"/>
    </source>
</evidence>
<dbReference type="Gene3D" id="1.10.340.70">
    <property type="match status" value="1"/>
</dbReference>
<sequence>MKGLARSYVWWPGIDADIESLMKRCNGCAMQQKLPAHLFNYIRGNSQALAGSGYT</sequence>
<keyword evidence="3" id="KW-1185">Reference proteome</keyword>
<proteinExistence type="predicted"/>
<dbReference type="AlphaFoldDB" id="A0A9D3Y112"/>
<name>A0A9D3Y112_DREPO</name>
<feature type="domain" description="Integrase zinc-binding" evidence="1">
    <location>
        <begin position="3"/>
        <end position="32"/>
    </location>
</feature>
<protein>
    <recommendedName>
        <fullName evidence="1">Integrase zinc-binding domain-containing protein</fullName>
    </recommendedName>
</protein>
<reference evidence="2" key="1">
    <citation type="journal article" date="2019" name="bioRxiv">
        <title>The Genome of the Zebra Mussel, Dreissena polymorpha: A Resource for Invasive Species Research.</title>
        <authorList>
            <person name="McCartney M.A."/>
            <person name="Auch B."/>
            <person name="Kono T."/>
            <person name="Mallez S."/>
            <person name="Zhang Y."/>
            <person name="Obille A."/>
            <person name="Becker A."/>
            <person name="Abrahante J.E."/>
            <person name="Garbe J."/>
            <person name="Badalamenti J.P."/>
            <person name="Herman A."/>
            <person name="Mangelson H."/>
            <person name="Liachko I."/>
            <person name="Sullivan S."/>
            <person name="Sone E.D."/>
            <person name="Koren S."/>
            <person name="Silverstein K.A.T."/>
            <person name="Beckman K.B."/>
            <person name="Gohl D.M."/>
        </authorList>
    </citation>
    <scope>NUCLEOTIDE SEQUENCE</scope>
    <source>
        <strain evidence="2">Duluth1</strain>
        <tissue evidence="2">Whole animal</tissue>
    </source>
</reference>
<reference evidence="2" key="2">
    <citation type="submission" date="2020-11" db="EMBL/GenBank/DDBJ databases">
        <authorList>
            <person name="McCartney M.A."/>
            <person name="Auch B."/>
            <person name="Kono T."/>
            <person name="Mallez S."/>
            <person name="Becker A."/>
            <person name="Gohl D.M."/>
            <person name="Silverstein K.A.T."/>
            <person name="Koren S."/>
            <person name="Bechman K.B."/>
            <person name="Herman A."/>
            <person name="Abrahante J.E."/>
            <person name="Garbe J."/>
        </authorList>
    </citation>
    <scope>NUCLEOTIDE SEQUENCE</scope>
    <source>
        <strain evidence="2">Duluth1</strain>
        <tissue evidence="2">Whole animal</tissue>
    </source>
</reference>
<dbReference type="EMBL" id="JAIWYP010000027">
    <property type="protein sequence ID" value="KAH3691962.1"/>
    <property type="molecule type" value="Genomic_DNA"/>
</dbReference>
<dbReference type="Pfam" id="PF17921">
    <property type="entry name" value="Integrase_H2C2"/>
    <property type="match status" value="1"/>
</dbReference>
<comment type="caution">
    <text evidence="2">The sequence shown here is derived from an EMBL/GenBank/DDBJ whole genome shotgun (WGS) entry which is preliminary data.</text>
</comment>
<dbReference type="InterPro" id="IPR041588">
    <property type="entry name" value="Integrase_H2C2"/>
</dbReference>
<evidence type="ECO:0000313" key="3">
    <source>
        <dbReference type="Proteomes" id="UP000828390"/>
    </source>
</evidence>
<gene>
    <name evidence="2" type="ORF">DPMN_191377</name>
</gene>
<organism evidence="2 3">
    <name type="scientific">Dreissena polymorpha</name>
    <name type="common">Zebra mussel</name>
    <name type="synonym">Mytilus polymorpha</name>
    <dbReference type="NCBI Taxonomy" id="45954"/>
    <lineage>
        <taxon>Eukaryota</taxon>
        <taxon>Metazoa</taxon>
        <taxon>Spiralia</taxon>
        <taxon>Lophotrochozoa</taxon>
        <taxon>Mollusca</taxon>
        <taxon>Bivalvia</taxon>
        <taxon>Autobranchia</taxon>
        <taxon>Heteroconchia</taxon>
        <taxon>Euheterodonta</taxon>
        <taxon>Imparidentia</taxon>
        <taxon>Neoheterodontei</taxon>
        <taxon>Myida</taxon>
        <taxon>Dreissenoidea</taxon>
        <taxon>Dreissenidae</taxon>
        <taxon>Dreissena</taxon>
    </lineage>
</organism>
<accession>A0A9D3Y112</accession>
<evidence type="ECO:0000313" key="2">
    <source>
        <dbReference type="EMBL" id="KAH3691962.1"/>
    </source>
</evidence>
<dbReference type="Proteomes" id="UP000828390">
    <property type="component" value="Unassembled WGS sequence"/>
</dbReference>